<gene>
    <name evidence="1" type="ORF">BDW02DRAFT_625441</name>
</gene>
<evidence type="ECO:0000313" key="1">
    <source>
        <dbReference type="EMBL" id="KAF1832534.1"/>
    </source>
</evidence>
<organism evidence="1 2">
    <name type="scientific">Decorospora gaudefroyi</name>
    <dbReference type="NCBI Taxonomy" id="184978"/>
    <lineage>
        <taxon>Eukaryota</taxon>
        <taxon>Fungi</taxon>
        <taxon>Dikarya</taxon>
        <taxon>Ascomycota</taxon>
        <taxon>Pezizomycotina</taxon>
        <taxon>Dothideomycetes</taxon>
        <taxon>Pleosporomycetidae</taxon>
        <taxon>Pleosporales</taxon>
        <taxon>Pleosporineae</taxon>
        <taxon>Pleosporaceae</taxon>
        <taxon>Decorospora</taxon>
    </lineage>
</organism>
<evidence type="ECO:0000313" key="2">
    <source>
        <dbReference type="Proteomes" id="UP000800040"/>
    </source>
</evidence>
<keyword evidence="1" id="KW-0489">Methyltransferase</keyword>
<dbReference type="AlphaFoldDB" id="A0A6A5KDM1"/>
<dbReference type="EMBL" id="ML975336">
    <property type="protein sequence ID" value="KAF1832534.1"/>
    <property type="molecule type" value="Genomic_DNA"/>
</dbReference>
<dbReference type="PANTHER" id="PTHR43591:SF24">
    <property type="entry name" value="2-METHOXY-6-POLYPRENYL-1,4-BENZOQUINOL METHYLASE, MITOCHONDRIAL"/>
    <property type="match status" value="1"/>
</dbReference>
<reference evidence="1" key="1">
    <citation type="submission" date="2020-01" db="EMBL/GenBank/DDBJ databases">
        <authorList>
            <consortium name="DOE Joint Genome Institute"/>
            <person name="Haridas S."/>
            <person name="Albert R."/>
            <person name="Binder M."/>
            <person name="Bloem J."/>
            <person name="Labutti K."/>
            <person name="Salamov A."/>
            <person name="Andreopoulos B."/>
            <person name="Baker S.E."/>
            <person name="Barry K."/>
            <person name="Bills G."/>
            <person name="Bluhm B.H."/>
            <person name="Cannon C."/>
            <person name="Castanera R."/>
            <person name="Culley D.E."/>
            <person name="Daum C."/>
            <person name="Ezra D."/>
            <person name="Gonzalez J.B."/>
            <person name="Henrissat B."/>
            <person name="Kuo A."/>
            <person name="Liang C."/>
            <person name="Lipzen A."/>
            <person name="Lutzoni F."/>
            <person name="Magnuson J."/>
            <person name="Mondo S."/>
            <person name="Nolan M."/>
            <person name="Ohm R."/>
            <person name="Pangilinan J."/>
            <person name="Park H.-J."/>
            <person name="Ramirez L."/>
            <person name="Alfaro M."/>
            <person name="Sun H."/>
            <person name="Tritt A."/>
            <person name="Yoshinaga Y."/>
            <person name="Zwiers L.-H."/>
            <person name="Turgeon B.G."/>
            <person name="Goodwin S.B."/>
            <person name="Spatafora J.W."/>
            <person name="Crous P.W."/>
            <person name="Grigoriev I.V."/>
        </authorList>
    </citation>
    <scope>NUCLEOTIDE SEQUENCE</scope>
    <source>
        <strain evidence="1">P77</strain>
    </source>
</reference>
<proteinExistence type="predicted"/>
<dbReference type="GO" id="GO:0008168">
    <property type="term" value="F:methyltransferase activity"/>
    <property type="evidence" value="ECO:0007669"/>
    <property type="project" value="UniProtKB-KW"/>
</dbReference>
<sequence>MSEDEQRVTVHGRVFQKISLDDNIYFAPVAIDDREEDRLRCQDSIISDMFGGRLFSPRIPVIEPRAILDCGYGGGDFAVQCAEEFEDCEVTGLDIFPMYLPDQPYNLELICYNLNDPFREPEIFERNKYDLIHSRFVLPGIKTRRWATYIRDMKPLLRPGGWVQIMEYDLLVRSHNGRLPDQSALTRWWLSYAHAMTQMNRDPRIGRRLHQLLQDHRYRDVRVDVESLHIGAWSSDAVKASLGRRCVAMIGDMLESLGIWPFTSKLGWTAGQFEHLMAEVRTELEDLDMKLYINL</sequence>
<keyword evidence="1" id="KW-0808">Transferase</keyword>
<dbReference type="PANTHER" id="PTHR43591">
    <property type="entry name" value="METHYLTRANSFERASE"/>
    <property type="match status" value="1"/>
</dbReference>
<dbReference type="Gene3D" id="3.40.50.150">
    <property type="entry name" value="Vaccinia Virus protein VP39"/>
    <property type="match status" value="1"/>
</dbReference>
<accession>A0A6A5KDM1</accession>
<dbReference type="CDD" id="cd02440">
    <property type="entry name" value="AdoMet_MTases"/>
    <property type="match status" value="1"/>
</dbReference>
<dbReference type="SUPFAM" id="SSF53335">
    <property type="entry name" value="S-adenosyl-L-methionine-dependent methyltransferases"/>
    <property type="match status" value="1"/>
</dbReference>
<protein>
    <submittedName>
        <fullName evidence="1">S-adenosyl-L-methionine-dependent methyltransferase</fullName>
    </submittedName>
</protein>
<keyword evidence="2" id="KW-1185">Reference proteome</keyword>
<name>A0A6A5KDM1_9PLEO</name>
<dbReference type="Proteomes" id="UP000800040">
    <property type="component" value="Unassembled WGS sequence"/>
</dbReference>
<dbReference type="GO" id="GO:0032259">
    <property type="term" value="P:methylation"/>
    <property type="evidence" value="ECO:0007669"/>
    <property type="project" value="UniProtKB-KW"/>
</dbReference>
<dbReference type="OrthoDB" id="506498at2759"/>
<dbReference type="InterPro" id="IPR029063">
    <property type="entry name" value="SAM-dependent_MTases_sf"/>
</dbReference>
<dbReference type="Pfam" id="PF13489">
    <property type="entry name" value="Methyltransf_23"/>
    <property type="match status" value="1"/>
</dbReference>